<protein>
    <submittedName>
        <fullName evidence="1">Uncharacterized protein</fullName>
    </submittedName>
</protein>
<reference evidence="1 2" key="1">
    <citation type="journal article" date="2024" name="Pathogens">
        <title>Characterization of a Novel Species of Legionella Isolated from a Healthcare Facility: Legionella resiliens sp. nov.</title>
        <authorList>
            <person name="Cristino S."/>
            <person name="Pascale M.R."/>
            <person name="Marino F."/>
            <person name="Derelitto C."/>
            <person name="Salaris S."/>
            <person name="Orsini M."/>
            <person name="Squarzoni S."/>
            <person name="Grottola A."/>
            <person name="Girolamini L."/>
        </authorList>
    </citation>
    <scope>NUCLEOTIDE SEQUENCE [LARGE SCALE GENOMIC DNA]</scope>
    <source>
        <strain evidence="1 2">8cVS16</strain>
    </source>
</reference>
<proteinExistence type="predicted"/>
<dbReference type="Proteomes" id="UP001320170">
    <property type="component" value="Unassembled WGS sequence"/>
</dbReference>
<organism evidence="1 2">
    <name type="scientific">Legionella resiliens</name>
    <dbReference type="NCBI Taxonomy" id="2905958"/>
    <lineage>
        <taxon>Bacteria</taxon>
        <taxon>Pseudomonadati</taxon>
        <taxon>Pseudomonadota</taxon>
        <taxon>Gammaproteobacteria</taxon>
        <taxon>Legionellales</taxon>
        <taxon>Legionellaceae</taxon>
        <taxon>Legionella</taxon>
    </lineage>
</organism>
<comment type="caution">
    <text evidence="1">The sequence shown here is derived from an EMBL/GenBank/DDBJ whole genome shotgun (WGS) entry which is preliminary data.</text>
</comment>
<evidence type="ECO:0000313" key="2">
    <source>
        <dbReference type="Proteomes" id="UP001320170"/>
    </source>
</evidence>
<sequence length="162" mass="18397">MKLYNATHVAFLDGLKYIKSLNQSTSDESSAFTSRAHLNVMRIDPLDRQTNINTVFHLLSNSLFRNTEDSPPRYIKEIISILRQIDYNNELNIVKNIIEIKRISKMEPAPDENSHVLALRAVFNSSTSTTFASIVANLNKEPQIQQVLDELASQKQISHGQN</sequence>
<evidence type="ECO:0000313" key="1">
    <source>
        <dbReference type="EMBL" id="MCE3532761.1"/>
    </source>
</evidence>
<accession>A0ABS8X4J5</accession>
<name>A0ABS8X4J5_9GAMM</name>
<dbReference type="EMBL" id="JAJTND010000004">
    <property type="protein sequence ID" value="MCE3532761.1"/>
    <property type="molecule type" value="Genomic_DNA"/>
</dbReference>
<keyword evidence="2" id="KW-1185">Reference proteome</keyword>
<gene>
    <name evidence="1" type="ORF">LXO92_10270</name>
</gene>
<dbReference type="RefSeq" id="WP_182352577.1">
    <property type="nucleotide sequence ID" value="NZ_JAJSPM010000006.1"/>
</dbReference>